<organism evidence="2 3">
    <name type="scientific">Pedobacter quisquiliarum</name>
    <dbReference type="NCBI Taxonomy" id="1834438"/>
    <lineage>
        <taxon>Bacteria</taxon>
        <taxon>Pseudomonadati</taxon>
        <taxon>Bacteroidota</taxon>
        <taxon>Sphingobacteriia</taxon>
        <taxon>Sphingobacteriales</taxon>
        <taxon>Sphingobacteriaceae</taxon>
        <taxon>Pedobacter</taxon>
    </lineage>
</organism>
<dbReference type="AlphaFoldDB" id="A0A916TYR4"/>
<proteinExistence type="predicted"/>
<feature type="signal peptide" evidence="1">
    <location>
        <begin position="1"/>
        <end position="19"/>
    </location>
</feature>
<evidence type="ECO:0000313" key="2">
    <source>
        <dbReference type="EMBL" id="GGC53044.1"/>
    </source>
</evidence>
<feature type="chain" id="PRO_5036710711" evidence="1">
    <location>
        <begin position="20"/>
        <end position="97"/>
    </location>
</feature>
<reference evidence="2" key="2">
    <citation type="submission" date="2020-09" db="EMBL/GenBank/DDBJ databases">
        <authorList>
            <person name="Sun Q."/>
            <person name="Zhou Y."/>
        </authorList>
    </citation>
    <scope>NUCLEOTIDE SEQUENCE</scope>
    <source>
        <strain evidence="2">CGMCC 1.15343</strain>
    </source>
</reference>
<dbReference type="RefSeq" id="WP_188625071.1">
    <property type="nucleotide sequence ID" value="NZ_BMIL01000001.1"/>
</dbReference>
<gene>
    <name evidence="2" type="ORF">GCM10011387_03200</name>
</gene>
<comment type="caution">
    <text evidence="2">The sequence shown here is derived from an EMBL/GenBank/DDBJ whole genome shotgun (WGS) entry which is preliminary data.</text>
</comment>
<name>A0A916TYR4_9SPHI</name>
<reference evidence="2" key="1">
    <citation type="journal article" date="2014" name="Int. J. Syst. Evol. Microbiol.">
        <title>Complete genome sequence of Corynebacterium casei LMG S-19264T (=DSM 44701T), isolated from a smear-ripened cheese.</title>
        <authorList>
            <consortium name="US DOE Joint Genome Institute (JGI-PGF)"/>
            <person name="Walter F."/>
            <person name="Albersmeier A."/>
            <person name="Kalinowski J."/>
            <person name="Ruckert C."/>
        </authorList>
    </citation>
    <scope>NUCLEOTIDE SEQUENCE</scope>
    <source>
        <strain evidence="2">CGMCC 1.15343</strain>
    </source>
</reference>
<keyword evidence="3" id="KW-1185">Reference proteome</keyword>
<evidence type="ECO:0000256" key="1">
    <source>
        <dbReference type="SAM" id="SignalP"/>
    </source>
</evidence>
<dbReference type="EMBL" id="BMIL01000001">
    <property type="protein sequence ID" value="GGC53044.1"/>
    <property type="molecule type" value="Genomic_DNA"/>
</dbReference>
<accession>A0A916TYR4</accession>
<keyword evidence="1" id="KW-0732">Signal</keyword>
<evidence type="ECO:0000313" key="3">
    <source>
        <dbReference type="Proteomes" id="UP000651668"/>
    </source>
</evidence>
<dbReference type="Proteomes" id="UP000651668">
    <property type="component" value="Unassembled WGS sequence"/>
</dbReference>
<protein>
    <submittedName>
        <fullName evidence="2">Uncharacterized protein</fullName>
    </submittedName>
</protein>
<sequence length="97" mass="10713">MKRIFILSLLVMTLFGVHAQQSTTNLKITGKGAEKQKDKAFLNAYFQQTYDALARSVSGLSAEQFTSVIHHSVPPMATMGSCILQDTRPGIQDKLKL</sequence>